<comment type="function">
    <text evidence="2">Catalyzes the reduction of dTDP-6-deoxy-L-lyxo-4-hexulose to yield dTDP-L-rhamnose.</text>
</comment>
<evidence type="ECO:0000313" key="4">
    <source>
        <dbReference type="EMBL" id="PJA46362.1"/>
    </source>
</evidence>
<organism evidence="4 5">
    <name type="scientific">Candidatus Uhrbacteria bacterium CG_4_9_14_3_um_filter_36_7</name>
    <dbReference type="NCBI Taxonomy" id="1975033"/>
    <lineage>
        <taxon>Bacteria</taxon>
        <taxon>Candidatus Uhriibacteriota</taxon>
    </lineage>
</organism>
<proteinExistence type="inferred from homology"/>
<keyword evidence="2" id="KW-0521">NADP</keyword>
<dbReference type="GO" id="GO:0005829">
    <property type="term" value="C:cytosol"/>
    <property type="evidence" value="ECO:0007669"/>
    <property type="project" value="TreeGrafter"/>
</dbReference>
<dbReference type="EC" id="1.1.1.133" evidence="2"/>
<dbReference type="NCBIfam" id="TIGR01214">
    <property type="entry name" value="rmlD"/>
    <property type="match status" value="1"/>
</dbReference>
<gene>
    <name evidence="4" type="primary">rfbD</name>
    <name evidence="4" type="ORF">CO172_03790</name>
</gene>
<name>A0A2M7XET5_9BACT</name>
<dbReference type="AlphaFoldDB" id="A0A2M7XET5"/>
<dbReference type="PANTHER" id="PTHR10491">
    <property type="entry name" value="DTDP-4-DEHYDRORHAMNOSE REDUCTASE"/>
    <property type="match status" value="1"/>
</dbReference>
<dbReference type="InterPro" id="IPR036291">
    <property type="entry name" value="NAD(P)-bd_dom_sf"/>
</dbReference>
<dbReference type="GO" id="GO:0019305">
    <property type="term" value="P:dTDP-rhamnose biosynthetic process"/>
    <property type="evidence" value="ECO:0007669"/>
    <property type="project" value="UniProtKB-UniPathway"/>
</dbReference>
<sequence>MKILLFGGQGRLGTAIQNKLTQHQYVYPTSQEVNITDKEAVTNYIQKQPVNIIINLAAYNNVDAAEKDSTLADAINTQAPGYIAEATTEKNIPFVHFSTDYVFEGTKKEGYVESDQPNPINAYGKSKWLGEKKVLEKNLQAFIIRTSRLYGPPAKSPNAKRSFVDIVLDLASKESSFTINESEVSAPTLVDDIALHLQKYFLDSLPEPGIYHMSNQGGCTWFEWAKEIVDILNLPVQILPRDQNQQPRPAKRPLFSILHSTKITPMRPWQEALKNYLLHP</sequence>
<protein>
    <recommendedName>
        <fullName evidence="2">dTDP-4-dehydrorhamnose reductase</fullName>
        <ecNumber evidence="2">1.1.1.133</ecNumber>
    </recommendedName>
</protein>
<feature type="domain" description="RmlD-like substrate binding" evidence="3">
    <location>
        <begin position="1"/>
        <end position="277"/>
    </location>
</feature>
<evidence type="ECO:0000256" key="1">
    <source>
        <dbReference type="ARBA" id="ARBA00010944"/>
    </source>
</evidence>
<dbReference type="UniPathway" id="UPA00124"/>
<dbReference type="Proteomes" id="UP000229749">
    <property type="component" value="Unassembled WGS sequence"/>
</dbReference>
<dbReference type="CDD" id="cd05254">
    <property type="entry name" value="dTDP_HR_like_SDR_e"/>
    <property type="match status" value="1"/>
</dbReference>
<evidence type="ECO:0000259" key="3">
    <source>
        <dbReference type="Pfam" id="PF04321"/>
    </source>
</evidence>
<dbReference type="SUPFAM" id="SSF51735">
    <property type="entry name" value="NAD(P)-binding Rossmann-fold domains"/>
    <property type="match status" value="1"/>
</dbReference>
<comment type="pathway">
    <text evidence="2">Carbohydrate biosynthesis; dTDP-L-rhamnose biosynthesis.</text>
</comment>
<reference evidence="5" key="1">
    <citation type="submission" date="2017-09" db="EMBL/GenBank/DDBJ databases">
        <title>Depth-based differentiation of microbial function through sediment-hosted aquifers and enrichment of novel symbionts in the deep terrestrial subsurface.</title>
        <authorList>
            <person name="Probst A.J."/>
            <person name="Ladd B."/>
            <person name="Jarett J.K."/>
            <person name="Geller-Mcgrath D.E."/>
            <person name="Sieber C.M.K."/>
            <person name="Emerson J.B."/>
            <person name="Anantharaman K."/>
            <person name="Thomas B.C."/>
            <person name="Malmstrom R."/>
            <person name="Stieglmeier M."/>
            <person name="Klingl A."/>
            <person name="Woyke T."/>
            <person name="Ryan C.M."/>
            <person name="Banfield J.F."/>
        </authorList>
    </citation>
    <scope>NUCLEOTIDE SEQUENCE [LARGE SCALE GENOMIC DNA]</scope>
</reference>
<dbReference type="GO" id="GO:0008831">
    <property type="term" value="F:dTDP-4-dehydrorhamnose reductase activity"/>
    <property type="evidence" value="ECO:0007669"/>
    <property type="project" value="UniProtKB-EC"/>
</dbReference>
<accession>A0A2M7XET5</accession>
<keyword evidence="2" id="KW-0560">Oxidoreductase</keyword>
<evidence type="ECO:0000313" key="5">
    <source>
        <dbReference type="Proteomes" id="UP000229749"/>
    </source>
</evidence>
<dbReference type="InterPro" id="IPR029903">
    <property type="entry name" value="RmlD-like-bd"/>
</dbReference>
<dbReference type="Pfam" id="PF04321">
    <property type="entry name" value="RmlD_sub_bind"/>
    <property type="match status" value="1"/>
</dbReference>
<comment type="caution">
    <text evidence="4">The sequence shown here is derived from an EMBL/GenBank/DDBJ whole genome shotgun (WGS) entry which is preliminary data.</text>
</comment>
<dbReference type="InterPro" id="IPR005913">
    <property type="entry name" value="dTDP_dehydrorham_reduct"/>
</dbReference>
<dbReference type="PANTHER" id="PTHR10491:SF4">
    <property type="entry name" value="METHIONINE ADENOSYLTRANSFERASE 2 SUBUNIT BETA"/>
    <property type="match status" value="1"/>
</dbReference>
<dbReference type="Gene3D" id="3.40.50.720">
    <property type="entry name" value="NAD(P)-binding Rossmann-like Domain"/>
    <property type="match status" value="1"/>
</dbReference>
<comment type="similarity">
    <text evidence="1 2">Belongs to the dTDP-4-dehydrorhamnose reductase family.</text>
</comment>
<dbReference type="EMBL" id="PFWS01000061">
    <property type="protein sequence ID" value="PJA46362.1"/>
    <property type="molecule type" value="Genomic_DNA"/>
</dbReference>
<evidence type="ECO:0000256" key="2">
    <source>
        <dbReference type="RuleBase" id="RU364082"/>
    </source>
</evidence>
<dbReference type="Gene3D" id="3.90.25.10">
    <property type="entry name" value="UDP-galactose 4-epimerase, domain 1"/>
    <property type="match status" value="1"/>
</dbReference>